<protein>
    <submittedName>
        <fullName evidence="6">DNA-binding transcriptional LysR family regulator</fullName>
    </submittedName>
</protein>
<keyword evidence="7" id="KW-1185">Reference proteome</keyword>
<dbReference type="Pfam" id="PF03466">
    <property type="entry name" value="LysR_substrate"/>
    <property type="match status" value="1"/>
</dbReference>
<comment type="caution">
    <text evidence="6">The sequence shown here is derived from an EMBL/GenBank/DDBJ whole genome shotgun (WGS) entry which is preliminary data.</text>
</comment>
<dbReference type="PANTHER" id="PTHR30126">
    <property type="entry name" value="HTH-TYPE TRANSCRIPTIONAL REGULATOR"/>
    <property type="match status" value="1"/>
</dbReference>
<dbReference type="CDD" id="cd05466">
    <property type="entry name" value="PBP2_LTTR_substrate"/>
    <property type="match status" value="1"/>
</dbReference>
<dbReference type="Gene3D" id="3.40.190.290">
    <property type="match status" value="1"/>
</dbReference>
<evidence type="ECO:0000259" key="5">
    <source>
        <dbReference type="PROSITE" id="PS50931"/>
    </source>
</evidence>
<dbReference type="Pfam" id="PF00126">
    <property type="entry name" value="HTH_1"/>
    <property type="match status" value="1"/>
</dbReference>
<keyword evidence="2" id="KW-0805">Transcription regulation</keyword>
<dbReference type="InterPro" id="IPR005119">
    <property type="entry name" value="LysR_subst-bd"/>
</dbReference>
<evidence type="ECO:0000313" key="6">
    <source>
        <dbReference type="EMBL" id="MBB5057031.1"/>
    </source>
</evidence>
<dbReference type="FunFam" id="1.10.10.10:FF:000001">
    <property type="entry name" value="LysR family transcriptional regulator"/>
    <property type="match status" value="1"/>
</dbReference>
<dbReference type="SUPFAM" id="SSF46785">
    <property type="entry name" value="Winged helix' DNA-binding domain"/>
    <property type="match status" value="1"/>
</dbReference>
<evidence type="ECO:0000256" key="2">
    <source>
        <dbReference type="ARBA" id="ARBA00023015"/>
    </source>
</evidence>
<dbReference type="InterPro" id="IPR036388">
    <property type="entry name" value="WH-like_DNA-bd_sf"/>
</dbReference>
<accession>A0A7W8E338</accession>
<dbReference type="Gene3D" id="1.10.10.10">
    <property type="entry name" value="Winged helix-like DNA-binding domain superfamily/Winged helix DNA-binding domain"/>
    <property type="match status" value="1"/>
</dbReference>
<comment type="similarity">
    <text evidence="1">Belongs to the LysR transcriptional regulatory family.</text>
</comment>
<evidence type="ECO:0000256" key="4">
    <source>
        <dbReference type="ARBA" id="ARBA00023163"/>
    </source>
</evidence>
<evidence type="ECO:0000313" key="7">
    <source>
        <dbReference type="Proteomes" id="UP000540989"/>
    </source>
</evidence>
<proteinExistence type="inferred from homology"/>
<reference evidence="6 7" key="1">
    <citation type="submission" date="2020-08" db="EMBL/GenBank/DDBJ databases">
        <title>Genomic Encyclopedia of Type Strains, Phase IV (KMG-V): Genome sequencing to study the core and pangenomes of soil and plant-associated prokaryotes.</title>
        <authorList>
            <person name="Whitman W."/>
        </authorList>
    </citation>
    <scope>NUCLEOTIDE SEQUENCE [LARGE SCALE GENOMIC DNA]</scope>
    <source>
        <strain evidence="6 7">M8UP14</strain>
    </source>
</reference>
<keyword evidence="4" id="KW-0804">Transcription</keyword>
<dbReference type="AlphaFoldDB" id="A0A7W8E338"/>
<dbReference type="RefSeq" id="WP_184215475.1">
    <property type="nucleotide sequence ID" value="NZ_JACHIP010000002.1"/>
</dbReference>
<dbReference type="InterPro" id="IPR000847">
    <property type="entry name" value="LysR_HTH_N"/>
</dbReference>
<dbReference type="PANTHER" id="PTHR30126:SF100">
    <property type="entry name" value="LYSR-FAMILY TRANSCRIPTIONAL REGULATOR"/>
    <property type="match status" value="1"/>
</dbReference>
<organism evidence="6 7">
    <name type="scientific">Granulicella aggregans</name>
    <dbReference type="NCBI Taxonomy" id="474949"/>
    <lineage>
        <taxon>Bacteria</taxon>
        <taxon>Pseudomonadati</taxon>
        <taxon>Acidobacteriota</taxon>
        <taxon>Terriglobia</taxon>
        <taxon>Terriglobales</taxon>
        <taxon>Acidobacteriaceae</taxon>
        <taxon>Granulicella</taxon>
    </lineage>
</organism>
<dbReference type="GO" id="GO:0000976">
    <property type="term" value="F:transcription cis-regulatory region binding"/>
    <property type="evidence" value="ECO:0007669"/>
    <property type="project" value="TreeGrafter"/>
</dbReference>
<gene>
    <name evidence="6" type="ORF">HDF16_001716</name>
</gene>
<evidence type="ECO:0000256" key="3">
    <source>
        <dbReference type="ARBA" id="ARBA00023125"/>
    </source>
</evidence>
<sequence>MLDLRELKTFQAVAAEKSFTRAANGLNYAQSSVTAQIQSLEGEVGVPLFDRLGRQVELTLAGRQLLTYADRLLSLADEARRAVREDGEKTGVLTMLAPETLLAYRLPDLLKRFQSEYPGIHLSLSASESCGTGGDIEPNVDVAFSLDVPLRAPHLIVQTLRVEPIVLVVAAGHPLAGKKRVKAKEIGAEQVLVNERACSYRALFERALRAEGVPVTRSLELLSVEAIKQCALASLGVAVLPEVVVQRELKEGTLVAVEWPRKPLVVYTQLYRHRDKWMSPVMTAFWQMAVETCAETMEDIPTARGEQRKQISAVKRHGNAVAFDHEG</sequence>
<dbReference type="SUPFAM" id="SSF53850">
    <property type="entry name" value="Periplasmic binding protein-like II"/>
    <property type="match status" value="1"/>
</dbReference>
<dbReference type="EMBL" id="JACHIP010000002">
    <property type="protein sequence ID" value="MBB5057031.1"/>
    <property type="molecule type" value="Genomic_DNA"/>
</dbReference>
<feature type="domain" description="HTH lysR-type" evidence="5">
    <location>
        <begin position="2"/>
        <end position="59"/>
    </location>
</feature>
<dbReference type="InterPro" id="IPR036390">
    <property type="entry name" value="WH_DNA-bd_sf"/>
</dbReference>
<dbReference type="Proteomes" id="UP000540989">
    <property type="component" value="Unassembled WGS sequence"/>
</dbReference>
<evidence type="ECO:0000256" key="1">
    <source>
        <dbReference type="ARBA" id="ARBA00009437"/>
    </source>
</evidence>
<dbReference type="PROSITE" id="PS50931">
    <property type="entry name" value="HTH_LYSR"/>
    <property type="match status" value="1"/>
</dbReference>
<name>A0A7W8E338_9BACT</name>
<dbReference type="GO" id="GO:0003700">
    <property type="term" value="F:DNA-binding transcription factor activity"/>
    <property type="evidence" value="ECO:0007669"/>
    <property type="project" value="InterPro"/>
</dbReference>
<dbReference type="PRINTS" id="PR00039">
    <property type="entry name" value="HTHLYSR"/>
</dbReference>
<keyword evidence="3 6" id="KW-0238">DNA-binding</keyword>